<proteinExistence type="inferred from homology"/>
<comment type="caution">
    <text evidence="11">The sequence shown here is derived from an EMBL/GenBank/DDBJ whole genome shotgun (WGS) entry which is preliminary data.</text>
</comment>
<feature type="chain" id="PRO_5047220109" evidence="9">
    <location>
        <begin position="24"/>
        <end position="250"/>
    </location>
</feature>
<evidence type="ECO:0000256" key="4">
    <source>
        <dbReference type="ARBA" id="ARBA00022729"/>
    </source>
</evidence>
<dbReference type="InterPro" id="IPR012336">
    <property type="entry name" value="Thioredoxin-like_fold"/>
</dbReference>
<evidence type="ECO:0000256" key="5">
    <source>
        <dbReference type="ARBA" id="ARBA00022764"/>
    </source>
</evidence>
<dbReference type="PANTHER" id="PTHR13887">
    <property type="entry name" value="GLUTATHIONE S-TRANSFERASE KAPPA"/>
    <property type="match status" value="1"/>
</dbReference>
<dbReference type="PROSITE" id="PS51352">
    <property type="entry name" value="THIOREDOXIN_2"/>
    <property type="match status" value="1"/>
</dbReference>
<keyword evidence="4 9" id="KW-0732">Signal</keyword>
<dbReference type="PROSITE" id="PS00194">
    <property type="entry name" value="THIOREDOXIN_1"/>
    <property type="match status" value="1"/>
</dbReference>
<evidence type="ECO:0000256" key="8">
    <source>
        <dbReference type="ARBA" id="ARBA00023284"/>
    </source>
</evidence>
<dbReference type="PANTHER" id="PTHR13887:SF14">
    <property type="entry name" value="DISULFIDE BOND FORMATION PROTEIN D"/>
    <property type="match status" value="1"/>
</dbReference>
<reference evidence="11 12" key="1">
    <citation type="submission" date="2023-03" db="EMBL/GenBank/DDBJ databases">
        <title>Host association and intracellularity evolved multiple times independently in the Rickettsiales.</title>
        <authorList>
            <person name="Castelli M."/>
            <person name="Nardi T."/>
            <person name="Gammuto L."/>
            <person name="Bellinzona G."/>
            <person name="Sabaneyeva E."/>
            <person name="Potekhin A."/>
            <person name="Serra V."/>
            <person name="Petroni G."/>
            <person name="Sassera D."/>
        </authorList>
    </citation>
    <scope>NUCLEOTIDE SEQUENCE [LARGE SCALE GENOMIC DNA]</scope>
    <source>
        <strain evidence="11 12">Sr 2-6</strain>
    </source>
</reference>
<feature type="signal peptide" evidence="9">
    <location>
        <begin position="1"/>
        <end position="23"/>
    </location>
</feature>
<dbReference type="PROSITE" id="PS51257">
    <property type="entry name" value="PROKAR_LIPOPROTEIN"/>
    <property type="match status" value="1"/>
</dbReference>
<accession>A0ABU5NCQ1</accession>
<name>A0ABU5NCQ1_9RICK</name>
<dbReference type="InterPro" id="IPR036249">
    <property type="entry name" value="Thioredoxin-like_sf"/>
</dbReference>
<keyword evidence="5" id="KW-0574">Periplasm</keyword>
<dbReference type="SUPFAM" id="SSF52833">
    <property type="entry name" value="Thioredoxin-like"/>
    <property type="match status" value="1"/>
</dbReference>
<dbReference type="RefSeq" id="WP_322776824.1">
    <property type="nucleotide sequence ID" value="NZ_JARJFB010000062.1"/>
</dbReference>
<dbReference type="InterPro" id="IPR013766">
    <property type="entry name" value="Thioredoxin_domain"/>
</dbReference>
<dbReference type="Pfam" id="PF13462">
    <property type="entry name" value="Thioredoxin_4"/>
    <property type="match status" value="1"/>
</dbReference>
<feature type="domain" description="Thioredoxin" evidence="10">
    <location>
        <begin position="53"/>
        <end position="247"/>
    </location>
</feature>
<comment type="subcellular location">
    <subcellularLocation>
        <location evidence="2">Periplasm</location>
    </subcellularLocation>
</comment>
<sequence length="250" mass="28544">MFRKFFLLVLSLFLLIACNEAKEAETPAKDQIENYSKKLEDCKDDATKKTEEEKAKQQAEKVEVEKPKHVRGYDVEPDDMVLGNRNSKIVVVEYFSPTCPHCVTYHKRILPELKAKYIDTGKVAYVIREFIGNKQDLDATVLARCDGGLESYLNFIKVILEQQDNWAFGKNYREVLTNIGTLGGIGPEKYAKCLNDEAKIEILIENTKLIAREPKFVGTPSFFINGKQFTKPYTFEELSQAIENVVISNE</sequence>
<evidence type="ECO:0000256" key="6">
    <source>
        <dbReference type="ARBA" id="ARBA00023002"/>
    </source>
</evidence>
<dbReference type="Gene3D" id="3.40.30.10">
    <property type="entry name" value="Glutaredoxin"/>
    <property type="match status" value="1"/>
</dbReference>
<dbReference type="EMBL" id="JARJFB010000062">
    <property type="protein sequence ID" value="MEA0970927.1"/>
    <property type="molecule type" value="Genomic_DNA"/>
</dbReference>
<evidence type="ECO:0000256" key="7">
    <source>
        <dbReference type="ARBA" id="ARBA00023157"/>
    </source>
</evidence>
<keyword evidence="12" id="KW-1185">Reference proteome</keyword>
<evidence type="ECO:0000313" key="11">
    <source>
        <dbReference type="EMBL" id="MEA0970927.1"/>
    </source>
</evidence>
<dbReference type="Proteomes" id="UP001291687">
    <property type="component" value="Unassembled WGS sequence"/>
</dbReference>
<evidence type="ECO:0000256" key="3">
    <source>
        <dbReference type="ARBA" id="ARBA00005791"/>
    </source>
</evidence>
<dbReference type="InterPro" id="IPR017937">
    <property type="entry name" value="Thioredoxin_CS"/>
</dbReference>
<evidence type="ECO:0000259" key="10">
    <source>
        <dbReference type="PROSITE" id="PS51352"/>
    </source>
</evidence>
<gene>
    <name evidence="11" type="ORF">Megvenef_00896</name>
</gene>
<keyword evidence="6" id="KW-0560">Oxidoreductase</keyword>
<evidence type="ECO:0000313" key="12">
    <source>
        <dbReference type="Proteomes" id="UP001291687"/>
    </source>
</evidence>
<comment type="similarity">
    <text evidence="3">Belongs to the thioredoxin family. DsbA subfamily.</text>
</comment>
<comment type="function">
    <text evidence="1">May be required for disulfide bond formation in some proteins.</text>
</comment>
<organism evidence="11 12">
    <name type="scientific">Candidatus Megaera venefica</name>
    <dbReference type="NCBI Taxonomy" id="2055910"/>
    <lineage>
        <taxon>Bacteria</taxon>
        <taxon>Pseudomonadati</taxon>
        <taxon>Pseudomonadota</taxon>
        <taxon>Alphaproteobacteria</taxon>
        <taxon>Rickettsiales</taxon>
        <taxon>Rickettsiaceae</taxon>
        <taxon>Candidatus Megaera</taxon>
    </lineage>
</organism>
<evidence type="ECO:0000256" key="2">
    <source>
        <dbReference type="ARBA" id="ARBA00004418"/>
    </source>
</evidence>
<keyword evidence="8" id="KW-0676">Redox-active center</keyword>
<keyword evidence="7" id="KW-1015">Disulfide bond</keyword>
<evidence type="ECO:0000256" key="9">
    <source>
        <dbReference type="SAM" id="SignalP"/>
    </source>
</evidence>
<protein>
    <submittedName>
        <fullName evidence="11">DsbA family protein</fullName>
    </submittedName>
</protein>
<evidence type="ECO:0000256" key="1">
    <source>
        <dbReference type="ARBA" id="ARBA00003565"/>
    </source>
</evidence>